<keyword evidence="2" id="KW-1133">Transmembrane helix</keyword>
<feature type="domain" description="CSC1/OSCA1-like 7TM region" evidence="3">
    <location>
        <begin position="212"/>
        <end position="377"/>
    </location>
</feature>
<sequence length="479" mass="54929">ELKKLCATAQINYDELTVPQSQSTGQIQVEQTPKSLPKLEKSCCGSCCSYCNTSTPQKQIQYYLEYREHMAKKIQEQLTHLSLSSTAFVHFHTRQGANLCLSAPIRFGLIELRISKASRPEDVLWENVGFEEYQVQMSRVGVNLAMVALLLFWSIPSTAIQGLANIQPIFERGGINLNHVLGAAFVSWLEGFLSILLLNVWLSLVPVIISNLKKYFDCLLVMLVLVTAVCGTILKNLETLQWQLEPFIKSMAYGLSQMSVYFMMYLLHQGLFDSVLELFRFGYWVSKWTVGSIDNTFYFAWTYPLFMIALTLAITYGAMSPLIWIFALLYFAIGYFIVTYQLSMCYINTNEIGLQLWPSIFNRLIIGIEIGNITVLAFVSLSEGIGPSVVMLFLIFLVYWVWKKMDQKFERLFHKRDTRFAHQSDELSSKHRRQALASEQEEKTSEDKSEIIGIGTTDQERRNLPQDPYIAPVLKKYRQ</sequence>
<name>X6M4C9_RETFI</name>
<dbReference type="PANTHER" id="PTHR13018">
    <property type="entry name" value="PROBABLE MEMBRANE PROTEIN DUF221-RELATED"/>
    <property type="match status" value="1"/>
</dbReference>
<feature type="transmembrane region" description="Helical" evidence="2">
    <location>
        <begin position="385"/>
        <end position="402"/>
    </location>
</feature>
<evidence type="ECO:0000313" key="5">
    <source>
        <dbReference type="Proteomes" id="UP000023152"/>
    </source>
</evidence>
<feature type="region of interest" description="Disordered" evidence="1">
    <location>
        <begin position="424"/>
        <end position="467"/>
    </location>
</feature>
<proteinExistence type="predicted"/>
<feature type="transmembrane region" description="Helical" evidence="2">
    <location>
        <begin position="297"/>
        <end position="316"/>
    </location>
</feature>
<feature type="non-terminal residue" evidence="4">
    <location>
        <position position="1"/>
    </location>
</feature>
<keyword evidence="2" id="KW-0472">Membrane</keyword>
<feature type="transmembrane region" description="Helical" evidence="2">
    <location>
        <begin position="180"/>
        <end position="202"/>
    </location>
</feature>
<dbReference type="Pfam" id="PF02714">
    <property type="entry name" value="RSN1_7TM"/>
    <property type="match status" value="1"/>
</dbReference>
<dbReference type="PANTHER" id="PTHR13018:SF5">
    <property type="entry name" value="RE44586P"/>
    <property type="match status" value="1"/>
</dbReference>
<reference evidence="4 5" key="1">
    <citation type="journal article" date="2013" name="Curr. Biol.">
        <title>The Genome of the Foraminiferan Reticulomyxa filosa.</title>
        <authorList>
            <person name="Glockner G."/>
            <person name="Hulsmann N."/>
            <person name="Schleicher M."/>
            <person name="Noegel A.A."/>
            <person name="Eichinger L."/>
            <person name="Gallinger C."/>
            <person name="Pawlowski J."/>
            <person name="Sierra R."/>
            <person name="Euteneuer U."/>
            <person name="Pillet L."/>
            <person name="Moustafa A."/>
            <person name="Platzer M."/>
            <person name="Groth M."/>
            <person name="Szafranski K."/>
            <person name="Schliwa M."/>
        </authorList>
    </citation>
    <scope>NUCLEOTIDE SEQUENCE [LARGE SCALE GENOMIC DNA]</scope>
</reference>
<dbReference type="GO" id="GO:0005227">
    <property type="term" value="F:calcium-activated cation channel activity"/>
    <property type="evidence" value="ECO:0007669"/>
    <property type="project" value="InterPro"/>
</dbReference>
<dbReference type="InterPro" id="IPR003864">
    <property type="entry name" value="CSC1/OSCA1-like_7TM"/>
</dbReference>
<evidence type="ECO:0000256" key="2">
    <source>
        <dbReference type="SAM" id="Phobius"/>
    </source>
</evidence>
<evidence type="ECO:0000313" key="4">
    <source>
        <dbReference type="EMBL" id="ETO08481.1"/>
    </source>
</evidence>
<dbReference type="EMBL" id="ASPP01024944">
    <property type="protein sequence ID" value="ETO08481.1"/>
    <property type="molecule type" value="Genomic_DNA"/>
</dbReference>
<feature type="transmembrane region" description="Helical" evidence="2">
    <location>
        <begin position="254"/>
        <end position="276"/>
    </location>
</feature>
<feature type="transmembrane region" description="Helical" evidence="2">
    <location>
        <begin position="322"/>
        <end position="340"/>
    </location>
</feature>
<keyword evidence="2" id="KW-0812">Transmembrane</keyword>
<evidence type="ECO:0000259" key="3">
    <source>
        <dbReference type="Pfam" id="PF02714"/>
    </source>
</evidence>
<dbReference type="AlphaFoldDB" id="X6M4C9"/>
<dbReference type="InterPro" id="IPR045122">
    <property type="entry name" value="Csc1-like"/>
</dbReference>
<dbReference type="OrthoDB" id="1689567at2759"/>
<evidence type="ECO:0000256" key="1">
    <source>
        <dbReference type="SAM" id="MobiDB-lite"/>
    </source>
</evidence>
<protein>
    <recommendedName>
        <fullName evidence="3">CSC1/OSCA1-like 7TM region domain-containing protein</fullName>
    </recommendedName>
</protein>
<feature type="transmembrane region" description="Helical" evidence="2">
    <location>
        <begin position="214"/>
        <end position="234"/>
    </location>
</feature>
<dbReference type="Proteomes" id="UP000023152">
    <property type="component" value="Unassembled WGS sequence"/>
</dbReference>
<feature type="compositionally biased region" description="Basic and acidic residues" evidence="1">
    <location>
        <begin position="440"/>
        <end position="450"/>
    </location>
</feature>
<comment type="caution">
    <text evidence="4">The sequence shown here is derived from an EMBL/GenBank/DDBJ whole genome shotgun (WGS) entry which is preliminary data.</text>
</comment>
<accession>X6M4C9</accession>
<dbReference type="GO" id="GO:0005886">
    <property type="term" value="C:plasma membrane"/>
    <property type="evidence" value="ECO:0007669"/>
    <property type="project" value="TreeGrafter"/>
</dbReference>
<feature type="transmembrane region" description="Helical" evidence="2">
    <location>
        <begin position="140"/>
        <end position="160"/>
    </location>
</feature>
<keyword evidence="5" id="KW-1185">Reference proteome</keyword>
<organism evidence="4 5">
    <name type="scientific">Reticulomyxa filosa</name>
    <dbReference type="NCBI Taxonomy" id="46433"/>
    <lineage>
        <taxon>Eukaryota</taxon>
        <taxon>Sar</taxon>
        <taxon>Rhizaria</taxon>
        <taxon>Retaria</taxon>
        <taxon>Foraminifera</taxon>
        <taxon>Monothalamids</taxon>
        <taxon>Reticulomyxidae</taxon>
        <taxon>Reticulomyxa</taxon>
    </lineage>
</organism>
<feature type="transmembrane region" description="Helical" evidence="2">
    <location>
        <begin position="360"/>
        <end position="379"/>
    </location>
</feature>
<gene>
    <name evidence="4" type="ORF">RFI_28906</name>
</gene>